<keyword evidence="1" id="KW-0805">Transcription regulation</keyword>
<gene>
    <name evidence="9" type="ORF">EC973_006044</name>
</gene>
<evidence type="ECO:0000256" key="2">
    <source>
        <dbReference type="ARBA" id="ARBA00023125"/>
    </source>
</evidence>
<keyword evidence="2" id="KW-0238">DNA-binding</keyword>
<dbReference type="AlphaFoldDB" id="A0A8H7BR45"/>
<keyword evidence="5" id="KW-0539">Nucleus</keyword>
<dbReference type="InterPro" id="IPR011598">
    <property type="entry name" value="bHLH_dom"/>
</dbReference>
<dbReference type="Gene3D" id="4.10.280.10">
    <property type="entry name" value="Helix-loop-helix DNA-binding domain"/>
    <property type="match status" value="1"/>
</dbReference>
<comment type="caution">
    <text evidence="9">The sequence shown here is derived from an EMBL/GenBank/DDBJ whole genome shotgun (WGS) entry which is preliminary data.</text>
</comment>
<sequence>MTIQSKADRRAEHNAIERARRESLNTKFQQLAHSLPNLQNDSRPSKSTIIERTLEFVKQALQREERYKHDIRDLRQVNRQLLKQLSNVTNCHHQPPPSTSTATTTTTTATSSPMYCSPVNTAIMMTTSTAPTIASATFVPPAVQQDPTWEQFDSLNDSSLFSQSPGPTSSSPCEDSEDEVDDLEGQLPPHPTMGQFQVKCEPAIYN</sequence>
<dbReference type="InterPro" id="IPR036638">
    <property type="entry name" value="HLH_DNA-bd_sf"/>
</dbReference>
<reference evidence="9" key="1">
    <citation type="submission" date="2020-01" db="EMBL/GenBank/DDBJ databases">
        <title>Genome Sequencing of Three Apophysomyces-Like Fungal Strains Confirms a Novel Fungal Genus in the Mucoromycota with divergent Burkholderia-like Endosymbiotic Bacteria.</title>
        <authorList>
            <person name="Stajich J.E."/>
            <person name="Macias A.M."/>
            <person name="Carter-House D."/>
            <person name="Lovett B."/>
            <person name="Kasson L.R."/>
            <person name="Berry K."/>
            <person name="Grigoriev I."/>
            <person name="Chang Y."/>
            <person name="Spatafora J."/>
            <person name="Kasson M.T."/>
        </authorList>
    </citation>
    <scope>NUCLEOTIDE SEQUENCE</scope>
    <source>
        <strain evidence="9">NRRL A-21654</strain>
    </source>
</reference>
<evidence type="ECO:0000256" key="6">
    <source>
        <dbReference type="SAM" id="Coils"/>
    </source>
</evidence>
<organism evidence="9 10">
    <name type="scientific">Apophysomyces ossiformis</name>
    <dbReference type="NCBI Taxonomy" id="679940"/>
    <lineage>
        <taxon>Eukaryota</taxon>
        <taxon>Fungi</taxon>
        <taxon>Fungi incertae sedis</taxon>
        <taxon>Mucoromycota</taxon>
        <taxon>Mucoromycotina</taxon>
        <taxon>Mucoromycetes</taxon>
        <taxon>Mucorales</taxon>
        <taxon>Mucorineae</taxon>
        <taxon>Mucoraceae</taxon>
        <taxon>Apophysomyces</taxon>
    </lineage>
</organism>
<proteinExistence type="predicted"/>
<feature type="coiled-coil region" evidence="6">
    <location>
        <begin position="57"/>
        <end position="84"/>
    </location>
</feature>
<dbReference type="PANTHER" id="PTHR10328:SF3">
    <property type="entry name" value="PROTEIN MAX"/>
    <property type="match status" value="1"/>
</dbReference>
<dbReference type="SMART" id="SM00353">
    <property type="entry name" value="HLH"/>
    <property type="match status" value="1"/>
</dbReference>
<dbReference type="GO" id="GO:0090575">
    <property type="term" value="C:RNA polymerase II transcription regulator complex"/>
    <property type="evidence" value="ECO:0007669"/>
    <property type="project" value="TreeGrafter"/>
</dbReference>
<evidence type="ECO:0000256" key="1">
    <source>
        <dbReference type="ARBA" id="ARBA00023015"/>
    </source>
</evidence>
<feature type="domain" description="BHLH" evidence="8">
    <location>
        <begin position="8"/>
        <end position="60"/>
    </location>
</feature>
<dbReference type="Proteomes" id="UP000605846">
    <property type="component" value="Unassembled WGS sequence"/>
</dbReference>
<evidence type="ECO:0000313" key="9">
    <source>
        <dbReference type="EMBL" id="KAF7728491.1"/>
    </source>
</evidence>
<evidence type="ECO:0000259" key="8">
    <source>
        <dbReference type="PROSITE" id="PS50888"/>
    </source>
</evidence>
<dbReference type="GO" id="GO:0003700">
    <property type="term" value="F:DNA-binding transcription factor activity"/>
    <property type="evidence" value="ECO:0007669"/>
    <property type="project" value="TreeGrafter"/>
</dbReference>
<evidence type="ECO:0000256" key="3">
    <source>
        <dbReference type="ARBA" id="ARBA00023159"/>
    </source>
</evidence>
<evidence type="ECO:0000256" key="5">
    <source>
        <dbReference type="ARBA" id="ARBA00023242"/>
    </source>
</evidence>
<keyword evidence="10" id="KW-1185">Reference proteome</keyword>
<evidence type="ECO:0000256" key="7">
    <source>
        <dbReference type="SAM" id="MobiDB-lite"/>
    </source>
</evidence>
<dbReference type="PROSITE" id="PS50888">
    <property type="entry name" value="BHLH"/>
    <property type="match status" value="1"/>
</dbReference>
<evidence type="ECO:0000256" key="4">
    <source>
        <dbReference type="ARBA" id="ARBA00023163"/>
    </source>
</evidence>
<keyword evidence="3" id="KW-0010">Activator</keyword>
<dbReference type="SUPFAM" id="SSF47459">
    <property type="entry name" value="HLH, helix-loop-helix DNA-binding domain"/>
    <property type="match status" value="1"/>
</dbReference>
<dbReference type="PANTHER" id="PTHR10328">
    <property type="entry name" value="PROTEIN MAX MYC-ASSOCIATED FACTOR X"/>
    <property type="match status" value="1"/>
</dbReference>
<feature type="region of interest" description="Disordered" evidence="7">
    <location>
        <begin position="89"/>
        <end position="111"/>
    </location>
</feature>
<dbReference type="GO" id="GO:0046983">
    <property type="term" value="F:protein dimerization activity"/>
    <property type="evidence" value="ECO:0007669"/>
    <property type="project" value="InterPro"/>
</dbReference>
<dbReference type="GO" id="GO:0045944">
    <property type="term" value="P:positive regulation of transcription by RNA polymerase II"/>
    <property type="evidence" value="ECO:0007669"/>
    <property type="project" value="TreeGrafter"/>
</dbReference>
<dbReference type="EMBL" id="JABAYA010000036">
    <property type="protein sequence ID" value="KAF7728491.1"/>
    <property type="molecule type" value="Genomic_DNA"/>
</dbReference>
<evidence type="ECO:0000313" key="10">
    <source>
        <dbReference type="Proteomes" id="UP000605846"/>
    </source>
</evidence>
<feature type="compositionally biased region" description="Polar residues" evidence="7">
    <location>
        <begin position="155"/>
        <end position="173"/>
    </location>
</feature>
<feature type="region of interest" description="Disordered" evidence="7">
    <location>
        <begin position="155"/>
        <end position="206"/>
    </location>
</feature>
<accession>A0A8H7BR45</accession>
<keyword evidence="6" id="KW-0175">Coiled coil</keyword>
<protein>
    <recommendedName>
        <fullName evidence="8">BHLH domain-containing protein</fullName>
    </recommendedName>
</protein>
<name>A0A8H7BR45_9FUNG</name>
<keyword evidence="4" id="KW-0804">Transcription</keyword>
<dbReference type="Pfam" id="PF00010">
    <property type="entry name" value="HLH"/>
    <property type="match status" value="1"/>
</dbReference>
<dbReference type="GO" id="GO:0003677">
    <property type="term" value="F:DNA binding"/>
    <property type="evidence" value="ECO:0007669"/>
    <property type="project" value="UniProtKB-KW"/>
</dbReference>
<feature type="compositionally biased region" description="Acidic residues" evidence="7">
    <location>
        <begin position="174"/>
        <end position="184"/>
    </location>
</feature>
<dbReference type="OrthoDB" id="8964853at2759"/>
<feature type="compositionally biased region" description="Low complexity" evidence="7">
    <location>
        <begin position="99"/>
        <end position="111"/>
    </location>
</feature>